<keyword evidence="2" id="KW-0732">Signal</keyword>
<dbReference type="EMBL" id="AMRV01000013">
    <property type="protein sequence ID" value="EMD81863.1"/>
    <property type="molecule type" value="Genomic_DNA"/>
</dbReference>
<feature type="region of interest" description="Disordered" evidence="1">
    <location>
        <begin position="136"/>
        <end position="160"/>
    </location>
</feature>
<dbReference type="Proteomes" id="UP000011717">
    <property type="component" value="Unassembled WGS sequence"/>
</dbReference>
<keyword evidence="4" id="KW-1185">Reference proteome</keyword>
<evidence type="ECO:0000256" key="2">
    <source>
        <dbReference type="SAM" id="SignalP"/>
    </source>
</evidence>
<evidence type="ECO:0008006" key="5">
    <source>
        <dbReference type="Google" id="ProtNLM"/>
    </source>
</evidence>
<feature type="chain" id="PRO_5004026373" description="DUF2141 domain-containing protein" evidence="2">
    <location>
        <begin position="23"/>
        <end position="186"/>
    </location>
</feature>
<evidence type="ECO:0000313" key="4">
    <source>
        <dbReference type="Proteomes" id="UP000011717"/>
    </source>
</evidence>
<accession>M2U246</accession>
<reference evidence="3 4" key="1">
    <citation type="journal article" date="2013" name="Genome Announc.">
        <title>Draft Genome Sequence of Strain JLT2015T, Belonging to the Family Sphingomonadaceae of the Alphaproteobacteria.</title>
        <authorList>
            <person name="Tang K."/>
            <person name="Liu K."/>
            <person name="Li S."/>
            <person name="Jiao N."/>
        </authorList>
    </citation>
    <scope>NUCLEOTIDE SEQUENCE [LARGE SCALE GENOMIC DNA]</scope>
    <source>
        <strain evidence="3 4">JLT2015</strain>
    </source>
</reference>
<evidence type="ECO:0000313" key="3">
    <source>
        <dbReference type="EMBL" id="EMD81863.1"/>
    </source>
</evidence>
<dbReference type="InterPro" id="IPR018673">
    <property type="entry name" value="DUF2141"/>
</dbReference>
<dbReference type="Pfam" id="PF09912">
    <property type="entry name" value="DUF2141"/>
    <property type="match status" value="1"/>
</dbReference>
<dbReference type="AlphaFoldDB" id="M2U246"/>
<name>M2U246_9SPHN</name>
<feature type="region of interest" description="Disordered" evidence="1">
    <location>
        <begin position="19"/>
        <end position="64"/>
    </location>
</feature>
<organism evidence="3 4">
    <name type="scientific">Pacificimonas flava</name>
    <dbReference type="NCBI Taxonomy" id="1234595"/>
    <lineage>
        <taxon>Bacteria</taxon>
        <taxon>Pseudomonadati</taxon>
        <taxon>Pseudomonadota</taxon>
        <taxon>Alphaproteobacteria</taxon>
        <taxon>Sphingomonadales</taxon>
        <taxon>Sphingosinicellaceae</taxon>
        <taxon>Pacificimonas</taxon>
    </lineage>
</organism>
<dbReference type="PROSITE" id="PS51257">
    <property type="entry name" value="PROKAR_LIPOPROTEIN"/>
    <property type="match status" value="1"/>
</dbReference>
<dbReference type="RefSeq" id="WP_008603723.1">
    <property type="nucleotide sequence ID" value="NZ_AMRV01000013.1"/>
</dbReference>
<sequence length="186" mass="18830">MKTFVALSALSLALAACGGAEQADDPPTEDTAMTGDETMGEGAMPGDMAANDPMAGTDPMAGDDMMAEGETVTVNVTGIEPGPGQLMVALQTQDEFAEAAGTYTQMLTADAATETVTFEGVEPGSYAAAVVHDTNENGEVDMGDTGPTEGWGLSGEAQEGAPEFDPAMFEVTDAGGSADVSLTYPE</sequence>
<gene>
    <name evidence="3" type="ORF">C725_2759</name>
</gene>
<proteinExistence type="predicted"/>
<dbReference type="OrthoDB" id="9788332at2"/>
<feature type="signal peptide" evidence="2">
    <location>
        <begin position="1"/>
        <end position="22"/>
    </location>
</feature>
<comment type="caution">
    <text evidence="3">The sequence shown here is derived from an EMBL/GenBank/DDBJ whole genome shotgun (WGS) entry which is preliminary data.</text>
</comment>
<evidence type="ECO:0000256" key="1">
    <source>
        <dbReference type="SAM" id="MobiDB-lite"/>
    </source>
</evidence>
<protein>
    <recommendedName>
        <fullName evidence="5">DUF2141 domain-containing protein</fullName>
    </recommendedName>
</protein>